<reference evidence="1" key="1">
    <citation type="submission" date="2024-05" db="EMBL/GenBank/DDBJ databases">
        <authorList>
            <person name="Luo Y.-C."/>
            <person name="Nicholds J."/>
            <person name="Mortimer T."/>
            <person name="Maboni G."/>
        </authorList>
    </citation>
    <scope>NUCLEOTIDE SEQUENCE</scope>
    <source>
        <strain evidence="1">140124</strain>
    </source>
</reference>
<dbReference type="RefSeq" id="WP_368641778.1">
    <property type="nucleotide sequence ID" value="NZ_CP158268.1"/>
</dbReference>
<dbReference type="AlphaFoldDB" id="A0AB39FZQ1"/>
<organism evidence="1">
    <name type="scientific">Castellaniella ginsengisoli</name>
    <dbReference type="NCBI Taxonomy" id="546114"/>
    <lineage>
        <taxon>Bacteria</taxon>
        <taxon>Pseudomonadati</taxon>
        <taxon>Pseudomonadota</taxon>
        <taxon>Betaproteobacteria</taxon>
        <taxon>Burkholderiales</taxon>
        <taxon>Alcaligenaceae</taxon>
        <taxon>Castellaniella</taxon>
    </lineage>
</organism>
<sequence>MAEYGVTPAGFARPRLPEIRVEIIAALRANLRAKGLSDDIETRPDSIMGVLIDTFADRETALWEMGEGVYYATYPGSASGTSLDRAVAFSGVTRLAAERSKCYVIVYGLQGTSVPAGAQIRNRVTQTLWETSQAVTISAFAAADIRLVPTVQNDATYTVTVNGVDYSYTSDTVATIGDILAGLVAVLAAGPMQVSSDGSAIRLLAVDIGEAAVSATANMSVATLGSRALAQTIDPMAEEVAPGDLDTIVTLVDGWQSVTNLVSGSVGRSTETDAELRRRYQTGVFRFGAATLPSIAPNIQREVSGIRAIKVFQNDTDSIVDGRLPHSLHVVVDGGIEEEIAATIYKYKAAGIDTNGAIEKTVAAPEGDQLIRFDRPTPVYVWVKAALTLQPAAEQPFPVDGFELVAESINATGQTHEIGQDVIVQRFFSGIYQTQGIAEVDLQFAFASDPGDTPAPGDYSAANIVIGDIERAMFDPSRIEVT</sequence>
<evidence type="ECO:0000313" key="1">
    <source>
        <dbReference type="EMBL" id="XDJ85144.1"/>
    </source>
</evidence>
<dbReference type="EMBL" id="CP158268">
    <property type="protein sequence ID" value="XDJ85144.1"/>
    <property type="molecule type" value="Genomic_DNA"/>
</dbReference>
<evidence type="ECO:0008006" key="2">
    <source>
        <dbReference type="Google" id="ProtNLM"/>
    </source>
</evidence>
<protein>
    <recommendedName>
        <fullName evidence="2">Baseplate protein J-like domain-containing protein</fullName>
    </recommendedName>
</protein>
<name>A0AB39FZQ1_9BURK</name>
<proteinExistence type="predicted"/>
<accession>A0AB39FZQ1</accession>
<gene>
    <name evidence="1" type="ORF">ABRZ08_13235</name>
</gene>